<dbReference type="AlphaFoldDB" id="A0A6G3ZVZ2"/>
<dbReference type="InterPro" id="IPR029058">
    <property type="entry name" value="AB_hydrolase_fold"/>
</dbReference>
<protein>
    <submittedName>
        <fullName evidence="1">Alpha/beta hydrolase</fullName>
    </submittedName>
</protein>
<dbReference type="InterPro" id="IPR050583">
    <property type="entry name" value="Mycobacterial_A85_antigen"/>
</dbReference>
<evidence type="ECO:0000313" key="1">
    <source>
        <dbReference type="EMBL" id="NEW06383.1"/>
    </source>
</evidence>
<name>A0A6G3ZVZ2_9BACL</name>
<dbReference type="EMBL" id="JAAIKC010000002">
    <property type="protein sequence ID" value="NEW06383.1"/>
    <property type="molecule type" value="Genomic_DNA"/>
</dbReference>
<dbReference type="PANTHER" id="PTHR48098">
    <property type="entry name" value="ENTEROCHELIN ESTERASE-RELATED"/>
    <property type="match status" value="1"/>
</dbReference>
<dbReference type="PANTHER" id="PTHR48098:SF3">
    <property type="entry name" value="IRON(III) ENTEROBACTIN ESTERASE"/>
    <property type="match status" value="1"/>
</dbReference>
<dbReference type="SUPFAM" id="SSF53474">
    <property type="entry name" value="alpha/beta-Hydrolases"/>
    <property type="match status" value="1"/>
</dbReference>
<reference evidence="1" key="1">
    <citation type="submission" date="2020-02" db="EMBL/GenBank/DDBJ databases">
        <authorList>
            <person name="Shen X.-R."/>
            <person name="Zhang Y.-X."/>
        </authorList>
    </citation>
    <scope>NUCLEOTIDE SEQUENCE</scope>
    <source>
        <strain evidence="1">SYP-B3998</strain>
    </source>
</reference>
<keyword evidence="1" id="KW-0378">Hydrolase</keyword>
<dbReference type="Gene3D" id="3.40.50.1820">
    <property type="entry name" value="alpha/beta hydrolase"/>
    <property type="match status" value="1"/>
</dbReference>
<dbReference type="GO" id="GO:0016787">
    <property type="term" value="F:hydrolase activity"/>
    <property type="evidence" value="ECO:0007669"/>
    <property type="project" value="UniProtKB-KW"/>
</dbReference>
<accession>A0A6G3ZVZ2</accession>
<gene>
    <name evidence="1" type="ORF">GK047_10205</name>
</gene>
<comment type="caution">
    <text evidence="1">The sequence shown here is derived from an EMBL/GenBank/DDBJ whole genome shotgun (WGS) entry which is preliminary data.</text>
</comment>
<proteinExistence type="predicted"/>
<dbReference type="InterPro" id="IPR000801">
    <property type="entry name" value="Esterase-like"/>
</dbReference>
<sequence length="257" mass="29259">MNGTITTQSFKGRRIAIYLPPSYQTIGAKFPVVYVQDGEDLFDPLQSNSLAVLEDMFAKEALEQLILVGIQPKHRIDEYTPWSSKALADRFPDFGGRGSEYVSFIVDELKPYIDQEHRTKTDADHTGMIGASFGGLISMYAANLQPTVFGRIGSISGSFWFEGFTAYMKKETPRATDRRVYMYVGGAEGAGKTNIQKDMVARNEEVFQLLLEHGYPHENVCLNIEKGATHEWRYFTKRFPEALKWMFPRHDDREGFN</sequence>
<organism evidence="1">
    <name type="scientific">Paenibacillus sp. SYP-B3998</name>
    <dbReference type="NCBI Taxonomy" id="2678564"/>
    <lineage>
        <taxon>Bacteria</taxon>
        <taxon>Bacillati</taxon>
        <taxon>Bacillota</taxon>
        <taxon>Bacilli</taxon>
        <taxon>Bacillales</taxon>
        <taxon>Paenibacillaceae</taxon>
        <taxon>Paenibacillus</taxon>
    </lineage>
</organism>
<dbReference type="RefSeq" id="WP_163945100.1">
    <property type="nucleotide sequence ID" value="NZ_JAAIKC010000002.1"/>
</dbReference>
<dbReference type="Pfam" id="PF00756">
    <property type="entry name" value="Esterase"/>
    <property type="match status" value="1"/>
</dbReference>